<keyword evidence="4 7" id="KW-0689">Ribosomal protein</keyword>
<comment type="caution">
    <text evidence="8">The sequence shown here is derived from an EMBL/GenBank/DDBJ whole genome shotgun (WGS) entry which is preliminary data.</text>
</comment>
<dbReference type="EMBL" id="MHWZ01000007">
    <property type="protein sequence ID" value="OHB18089.1"/>
    <property type="molecule type" value="Genomic_DNA"/>
</dbReference>
<keyword evidence="3 7" id="KW-0694">RNA-binding</keyword>
<dbReference type="Pfam" id="PF00861">
    <property type="entry name" value="Ribosomal_L18p"/>
    <property type="match status" value="1"/>
</dbReference>
<evidence type="ECO:0000313" key="8">
    <source>
        <dbReference type="EMBL" id="OHB18089.1"/>
    </source>
</evidence>
<evidence type="ECO:0000256" key="1">
    <source>
        <dbReference type="ARBA" id="ARBA00007116"/>
    </source>
</evidence>
<dbReference type="HAMAP" id="MF_01337_B">
    <property type="entry name" value="Ribosomal_uL18_B"/>
    <property type="match status" value="1"/>
</dbReference>
<dbReference type="PANTHER" id="PTHR12899:SF3">
    <property type="entry name" value="LARGE RIBOSOMAL SUBUNIT PROTEIN UL18M"/>
    <property type="match status" value="1"/>
</dbReference>
<comment type="similarity">
    <text evidence="1 7">Belongs to the universal ribosomal protein uL18 family.</text>
</comment>
<protein>
    <recommendedName>
        <fullName evidence="6 7">Large ribosomal subunit protein uL18</fullName>
    </recommendedName>
</protein>
<comment type="subunit">
    <text evidence="7">Part of the 50S ribosomal subunit; part of the 5S rRNA/L5/L18/L25 subcomplex. Contacts the 5S and 23S rRNAs.</text>
</comment>
<dbReference type="GO" id="GO:0008097">
    <property type="term" value="F:5S rRNA binding"/>
    <property type="evidence" value="ECO:0007669"/>
    <property type="project" value="TreeGrafter"/>
</dbReference>
<accession>A0A1G2V8Y6</accession>
<sequence>MQTTRDRRHKKIRAKISGTSTRPRLCVFKSNTAIYVQLIDDDKAVTLVSAKGADALKVGAEIAKKAIAKKIKKVIFDRGGYVYTGKVRDLADSVRKAGLKF</sequence>
<proteinExistence type="inferred from homology"/>
<dbReference type="AlphaFoldDB" id="A0A1G2V8Y6"/>
<evidence type="ECO:0000313" key="9">
    <source>
        <dbReference type="Proteomes" id="UP000176868"/>
    </source>
</evidence>
<organism evidence="8 9">
    <name type="scientific">Candidatus Zambryskibacteria bacterium RIFOXYD2_FULL_43_10</name>
    <dbReference type="NCBI Taxonomy" id="1802782"/>
    <lineage>
        <taxon>Bacteria</taxon>
        <taxon>Candidatus Zambryskiibacteriota</taxon>
    </lineage>
</organism>
<dbReference type="GO" id="GO:0003735">
    <property type="term" value="F:structural constituent of ribosome"/>
    <property type="evidence" value="ECO:0007669"/>
    <property type="project" value="InterPro"/>
</dbReference>
<dbReference type="Proteomes" id="UP000176868">
    <property type="component" value="Unassembled WGS sequence"/>
</dbReference>
<evidence type="ECO:0000256" key="5">
    <source>
        <dbReference type="ARBA" id="ARBA00023274"/>
    </source>
</evidence>
<evidence type="ECO:0000256" key="3">
    <source>
        <dbReference type="ARBA" id="ARBA00022884"/>
    </source>
</evidence>
<comment type="function">
    <text evidence="7">This is one of the proteins that bind and probably mediate the attachment of the 5S RNA into the large ribosomal subunit, where it forms part of the central protuberance.</text>
</comment>
<dbReference type="GO" id="GO:0006412">
    <property type="term" value="P:translation"/>
    <property type="evidence" value="ECO:0007669"/>
    <property type="project" value="UniProtKB-UniRule"/>
</dbReference>
<keyword evidence="5 7" id="KW-0687">Ribonucleoprotein</keyword>
<evidence type="ECO:0000256" key="2">
    <source>
        <dbReference type="ARBA" id="ARBA00022730"/>
    </source>
</evidence>
<dbReference type="Gene3D" id="3.30.420.100">
    <property type="match status" value="1"/>
</dbReference>
<dbReference type="InterPro" id="IPR004389">
    <property type="entry name" value="Ribosomal_uL18_bac-type"/>
</dbReference>
<dbReference type="InterPro" id="IPR005484">
    <property type="entry name" value="Ribosomal_uL18_bac/plant/anim"/>
</dbReference>
<evidence type="ECO:0000256" key="6">
    <source>
        <dbReference type="ARBA" id="ARBA00035197"/>
    </source>
</evidence>
<dbReference type="InterPro" id="IPR057268">
    <property type="entry name" value="Ribosomal_L18"/>
</dbReference>
<evidence type="ECO:0000256" key="7">
    <source>
        <dbReference type="HAMAP-Rule" id="MF_01337"/>
    </source>
</evidence>
<dbReference type="GO" id="GO:0022625">
    <property type="term" value="C:cytosolic large ribosomal subunit"/>
    <property type="evidence" value="ECO:0007669"/>
    <property type="project" value="TreeGrafter"/>
</dbReference>
<name>A0A1G2V8Y6_9BACT</name>
<gene>
    <name evidence="7" type="primary">rplR</name>
    <name evidence="8" type="ORF">A2544_00650</name>
</gene>
<reference evidence="8 9" key="1">
    <citation type="journal article" date="2016" name="Nat. Commun.">
        <title>Thousands of microbial genomes shed light on interconnected biogeochemical processes in an aquifer system.</title>
        <authorList>
            <person name="Anantharaman K."/>
            <person name="Brown C.T."/>
            <person name="Hug L.A."/>
            <person name="Sharon I."/>
            <person name="Castelle C.J."/>
            <person name="Probst A.J."/>
            <person name="Thomas B.C."/>
            <person name="Singh A."/>
            <person name="Wilkins M.J."/>
            <person name="Karaoz U."/>
            <person name="Brodie E.L."/>
            <person name="Williams K.H."/>
            <person name="Hubbard S.S."/>
            <person name="Banfield J.F."/>
        </authorList>
    </citation>
    <scope>NUCLEOTIDE SEQUENCE [LARGE SCALE GENOMIC DNA]</scope>
</reference>
<keyword evidence="2 7" id="KW-0699">rRNA-binding</keyword>
<dbReference type="STRING" id="1802782.A2544_00650"/>
<dbReference type="PANTHER" id="PTHR12899">
    <property type="entry name" value="39S RIBOSOMAL PROTEIN L18, MITOCHONDRIAL"/>
    <property type="match status" value="1"/>
</dbReference>
<evidence type="ECO:0000256" key="4">
    <source>
        <dbReference type="ARBA" id="ARBA00022980"/>
    </source>
</evidence>
<dbReference type="SUPFAM" id="SSF53137">
    <property type="entry name" value="Translational machinery components"/>
    <property type="match status" value="1"/>
</dbReference>
<dbReference type="CDD" id="cd00432">
    <property type="entry name" value="Ribosomal_L18_L5e"/>
    <property type="match status" value="1"/>
</dbReference>
<dbReference type="NCBIfam" id="TIGR00060">
    <property type="entry name" value="L18_bact"/>
    <property type="match status" value="1"/>
</dbReference>